<proteinExistence type="predicted"/>
<dbReference type="RefSeq" id="WP_053974868.1">
    <property type="nucleotide sequence ID" value="NZ_FNUE01000002.1"/>
</dbReference>
<protein>
    <recommendedName>
        <fullName evidence="5">DUF1853 family protein</fullName>
    </recommendedName>
</protein>
<dbReference type="Proteomes" id="UP000037716">
    <property type="component" value="Unassembled WGS sequence"/>
</dbReference>
<name>A0A0M9CIP8_9FLAO</name>
<reference evidence="2 4" key="2">
    <citation type="submission" date="2016-10" db="EMBL/GenBank/DDBJ databases">
        <authorList>
            <person name="Varghese N."/>
            <person name="Submissions S."/>
        </authorList>
    </citation>
    <scope>NUCLEOTIDE SEQUENCE [LARGE SCALE GENOMIC DNA]</scope>
    <source>
        <strain evidence="2 4">DSW-5</strain>
    </source>
</reference>
<organism evidence="1 3">
    <name type="scientific">Polaribacter dokdonensis DSW-5</name>
    <dbReference type="NCBI Taxonomy" id="1300348"/>
    <lineage>
        <taxon>Bacteria</taxon>
        <taxon>Pseudomonadati</taxon>
        <taxon>Bacteroidota</taxon>
        <taxon>Flavobacteriia</taxon>
        <taxon>Flavobacteriales</taxon>
        <taxon>Flavobacteriaceae</taxon>
    </lineage>
</organism>
<dbReference type="AlphaFoldDB" id="A0A0M9CIP8"/>
<evidence type="ECO:0000313" key="1">
    <source>
        <dbReference type="EMBL" id="KOY52795.1"/>
    </source>
</evidence>
<dbReference type="OrthoDB" id="1466769at2"/>
<evidence type="ECO:0000313" key="4">
    <source>
        <dbReference type="Proteomes" id="UP000183071"/>
    </source>
</evidence>
<dbReference type="EMBL" id="FNUE01000002">
    <property type="protein sequence ID" value="SEE52471.1"/>
    <property type="molecule type" value="Genomic_DNA"/>
</dbReference>
<evidence type="ECO:0000313" key="3">
    <source>
        <dbReference type="Proteomes" id="UP000037716"/>
    </source>
</evidence>
<dbReference type="PATRIC" id="fig|1300348.6.peg.2356"/>
<evidence type="ECO:0000313" key="2">
    <source>
        <dbReference type="EMBL" id="SEE52471.1"/>
    </source>
</evidence>
<gene>
    <name evidence="1" type="ORF">I602_2355</name>
    <name evidence="2" type="ORF">SAMN05444353_2130</name>
</gene>
<evidence type="ECO:0008006" key="5">
    <source>
        <dbReference type="Google" id="ProtNLM"/>
    </source>
</evidence>
<dbReference type="STRING" id="1300348.I602_2355"/>
<reference evidence="1 3" key="1">
    <citation type="submission" date="2015-07" db="EMBL/GenBank/DDBJ databases">
        <title>Genome of Polaribacter dokdonenesis DSW-5, isolated from seawater off Dokdo in Korea.</title>
        <authorList>
            <person name="Yoon K."/>
            <person name="Song J.Y."/>
            <person name="Kim J.F."/>
        </authorList>
    </citation>
    <scope>NUCLEOTIDE SEQUENCE [LARGE SCALE GENOMIC DNA]</scope>
    <source>
        <strain evidence="1 3">DSW-5</strain>
    </source>
</reference>
<dbReference type="EMBL" id="LGBR01000001">
    <property type="protein sequence ID" value="KOY52795.1"/>
    <property type="molecule type" value="Genomic_DNA"/>
</dbReference>
<keyword evidence="4" id="KW-1185">Reference proteome</keyword>
<dbReference type="Proteomes" id="UP000183071">
    <property type="component" value="Unassembled WGS sequence"/>
</dbReference>
<comment type="caution">
    <text evidence="1">The sequence shown here is derived from an EMBL/GenBank/DDBJ whole genome shotgun (WGS) entry which is preliminary data.</text>
</comment>
<accession>A0A0M9CIP8</accession>
<sequence length="271" mass="32302">MDFKTKEIQKRYEGYLATPKLWTGDDISGLHQFELESKSHKIDISIDDKIRLGKYVERFVSYHLSTIKEIDILAENIQIQKDKRTLGELDCLLTKNKKPVHLEIVYKFYLYDATVGSTEIEHFIGPNRKDTLIEKLNKLKEKQLPLIYSNDCKPYLDEYDIEVEKVKQEVLFKAQLFLPYNKQHIQLTKLNTNCIQGFYINLKELRYFKESKFYIPSKKDWLIKPHEQVLWVTYTNFSNKIKEFELRKFSPLVWIKSKNGELSKCFVVLWA</sequence>
<dbReference type="Pfam" id="PF08907">
    <property type="entry name" value="DUF1853"/>
    <property type="match status" value="1"/>
</dbReference>
<dbReference type="InterPro" id="IPR015003">
    <property type="entry name" value="DUF1853"/>
</dbReference>